<evidence type="ECO:0000256" key="4">
    <source>
        <dbReference type="ARBA" id="ARBA00023002"/>
    </source>
</evidence>
<dbReference type="Pfam" id="PF00067">
    <property type="entry name" value="p450"/>
    <property type="match status" value="1"/>
</dbReference>
<protein>
    <submittedName>
        <fullName evidence="9">Cytochrome P450 2J6</fullName>
    </submittedName>
</protein>
<dbReference type="InterPro" id="IPR001128">
    <property type="entry name" value="Cyt_P450"/>
</dbReference>
<dbReference type="GO" id="GO:0020037">
    <property type="term" value="F:heme binding"/>
    <property type="evidence" value="ECO:0007669"/>
    <property type="project" value="InterPro"/>
</dbReference>
<dbReference type="AlphaFoldDB" id="A0A9X6NIQ2"/>
<comment type="caution">
    <text evidence="9">The sequence shown here is derived from an EMBL/GenBank/DDBJ whole genome shotgun (WGS) entry which is preliminary data.</text>
</comment>
<dbReference type="OrthoDB" id="2789670at2759"/>
<proteinExistence type="inferred from homology"/>
<dbReference type="PROSITE" id="PS00086">
    <property type="entry name" value="CYTOCHROME_P450"/>
    <property type="match status" value="1"/>
</dbReference>
<evidence type="ECO:0000256" key="7">
    <source>
        <dbReference type="PIRSR" id="PIRSR602401-1"/>
    </source>
</evidence>
<evidence type="ECO:0000313" key="10">
    <source>
        <dbReference type="Proteomes" id="UP000192578"/>
    </source>
</evidence>
<dbReference type="InterPro" id="IPR017972">
    <property type="entry name" value="Cyt_P450_CS"/>
</dbReference>
<keyword evidence="6 8" id="KW-0503">Monooxygenase</keyword>
<dbReference type="Gene3D" id="1.10.630.10">
    <property type="entry name" value="Cytochrome P450"/>
    <property type="match status" value="1"/>
</dbReference>
<dbReference type="EMBL" id="MTYJ01000473">
    <property type="protein sequence ID" value="OWA54867.1"/>
    <property type="molecule type" value="Genomic_DNA"/>
</dbReference>
<evidence type="ECO:0000256" key="3">
    <source>
        <dbReference type="ARBA" id="ARBA00022723"/>
    </source>
</evidence>
<dbReference type="InterPro" id="IPR050182">
    <property type="entry name" value="Cytochrome_P450_fam2"/>
</dbReference>
<comment type="cofactor">
    <cofactor evidence="1 7">
        <name>heme</name>
        <dbReference type="ChEBI" id="CHEBI:30413"/>
    </cofactor>
</comment>
<evidence type="ECO:0000256" key="8">
    <source>
        <dbReference type="RuleBase" id="RU000461"/>
    </source>
</evidence>
<dbReference type="GO" id="GO:0006805">
    <property type="term" value="P:xenobiotic metabolic process"/>
    <property type="evidence" value="ECO:0007669"/>
    <property type="project" value="TreeGrafter"/>
</dbReference>
<dbReference type="InterPro" id="IPR036396">
    <property type="entry name" value="Cyt_P450_sf"/>
</dbReference>
<evidence type="ECO:0000313" key="9">
    <source>
        <dbReference type="EMBL" id="OWA54867.1"/>
    </source>
</evidence>
<keyword evidence="7 8" id="KW-0349">Heme</keyword>
<name>A0A9X6NIQ2_HYPEX</name>
<dbReference type="GO" id="GO:0005506">
    <property type="term" value="F:iron ion binding"/>
    <property type="evidence" value="ECO:0007669"/>
    <property type="project" value="InterPro"/>
</dbReference>
<dbReference type="PANTHER" id="PTHR24300">
    <property type="entry name" value="CYTOCHROME P450 508A4-RELATED"/>
    <property type="match status" value="1"/>
</dbReference>
<sequence length="616" mass="69507">MNGKSFNPAAKLSEKTQKKELDNWGALKVRGQGVALYAECPATNGWIYNRRGLSTSEWTTSFKTVTNGAAADDSFSVHGAIQISELISFISNKVVEQEKITARETLQLHIASTMSPDGYAFLSGFRPALIFFASILSGYLLIKFFGSRRKNTPPGPFAWPLIGNLHQLGKEPHISLMEMAKKYGSLFRIHFATDICIVLSDYDSIKKAFSNDAYSGRIKGTIIDQFTGNYGLIMSDGDLWKEHRRFALSTLRDLGMGKTWLQERILEEVQYVSEILDEQDGRPYDPNDLINTGVSNIICAAVFGKRFAHNDKDFLALLHFFKESIKRFGQSSLMVLFPMLRFLPGFRSEFNRMKYEDELFFKFMVKMIEDAQKNGFYHEDGSSDYVNAFAKEAKKHESMGKVDSTFDMAQLKVSVGNMFVAGTETTSNTLLIGFLYMVENPDILSKVQNELDAVISHNDVIRLEHKSQLPYTEAVIFELLRLSSIAPLGVFHRTTEPSVLNGFDLPKNTLVISNIYAAHRDPKFFPNPEKFDPTRFLDAEGKFVKSQNVVSFSVGKRACLGENLAQMELFLLFTNLLHKFELVVPAGATVSSQNVHAAVTISPNPYELIFRRRFRN</sequence>
<dbReference type="GO" id="GO:0016712">
    <property type="term" value="F:oxidoreductase activity, acting on paired donors, with incorporation or reduction of molecular oxygen, reduced flavin or flavoprotein as one donor, and incorporation of one atom of oxygen"/>
    <property type="evidence" value="ECO:0007669"/>
    <property type="project" value="TreeGrafter"/>
</dbReference>
<dbReference type="InterPro" id="IPR002401">
    <property type="entry name" value="Cyt_P450_E_grp-I"/>
</dbReference>
<keyword evidence="5 7" id="KW-0408">Iron</keyword>
<evidence type="ECO:0000256" key="1">
    <source>
        <dbReference type="ARBA" id="ARBA00001971"/>
    </source>
</evidence>
<evidence type="ECO:0000256" key="6">
    <source>
        <dbReference type="ARBA" id="ARBA00023033"/>
    </source>
</evidence>
<dbReference type="SUPFAM" id="SSF48264">
    <property type="entry name" value="Cytochrome P450"/>
    <property type="match status" value="1"/>
</dbReference>
<dbReference type="PANTHER" id="PTHR24300:SF375">
    <property type="entry name" value="CYTOCHROME P450 FAMILY"/>
    <property type="match status" value="1"/>
</dbReference>
<keyword evidence="4 8" id="KW-0560">Oxidoreductase</keyword>
<dbReference type="Proteomes" id="UP000192578">
    <property type="component" value="Unassembled WGS sequence"/>
</dbReference>
<dbReference type="GO" id="GO:0005737">
    <property type="term" value="C:cytoplasm"/>
    <property type="evidence" value="ECO:0007669"/>
    <property type="project" value="TreeGrafter"/>
</dbReference>
<comment type="similarity">
    <text evidence="2 8">Belongs to the cytochrome P450 family.</text>
</comment>
<feature type="binding site" description="axial binding residue" evidence="7">
    <location>
        <position position="559"/>
    </location>
    <ligand>
        <name>heme</name>
        <dbReference type="ChEBI" id="CHEBI:30413"/>
    </ligand>
    <ligandPart>
        <name>Fe</name>
        <dbReference type="ChEBI" id="CHEBI:18248"/>
    </ligandPart>
</feature>
<accession>A0A9X6NIQ2</accession>
<evidence type="ECO:0000256" key="5">
    <source>
        <dbReference type="ARBA" id="ARBA00023004"/>
    </source>
</evidence>
<dbReference type="PRINTS" id="PR00385">
    <property type="entry name" value="P450"/>
</dbReference>
<dbReference type="FunFam" id="1.10.630.10:FF:000036">
    <property type="entry name" value="CYtochrome P450 family"/>
    <property type="match status" value="1"/>
</dbReference>
<keyword evidence="3 7" id="KW-0479">Metal-binding</keyword>
<organism evidence="9 10">
    <name type="scientific">Hypsibius exemplaris</name>
    <name type="common">Freshwater tardigrade</name>
    <dbReference type="NCBI Taxonomy" id="2072580"/>
    <lineage>
        <taxon>Eukaryota</taxon>
        <taxon>Metazoa</taxon>
        <taxon>Ecdysozoa</taxon>
        <taxon>Tardigrada</taxon>
        <taxon>Eutardigrada</taxon>
        <taxon>Parachela</taxon>
        <taxon>Hypsibioidea</taxon>
        <taxon>Hypsibiidae</taxon>
        <taxon>Hypsibius</taxon>
    </lineage>
</organism>
<gene>
    <name evidence="9" type="ORF">BV898_19259</name>
</gene>
<reference evidence="10" key="1">
    <citation type="submission" date="2017-01" db="EMBL/GenBank/DDBJ databases">
        <title>Comparative genomics of anhydrobiosis in the tardigrade Hypsibius dujardini.</title>
        <authorList>
            <person name="Yoshida Y."/>
            <person name="Koutsovoulos G."/>
            <person name="Laetsch D."/>
            <person name="Stevens L."/>
            <person name="Kumar S."/>
            <person name="Horikawa D."/>
            <person name="Ishino K."/>
            <person name="Komine S."/>
            <person name="Tomita M."/>
            <person name="Blaxter M."/>
            <person name="Arakawa K."/>
        </authorList>
    </citation>
    <scope>NUCLEOTIDE SEQUENCE [LARGE SCALE GENOMIC DNA]</scope>
    <source>
        <strain evidence="10">Z151</strain>
    </source>
</reference>
<dbReference type="GO" id="GO:0006082">
    <property type="term" value="P:organic acid metabolic process"/>
    <property type="evidence" value="ECO:0007669"/>
    <property type="project" value="TreeGrafter"/>
</dbReference>
<keyword evidence="10" id="KW-1185">Reference proteome</keyword>
<dbReference type="PRINTS" id="PR00463">
    <property type="entry name" value="EP450I"/>
</dbReference>
<evidence type="ECO:0000256" key="2">
    <source>
        <dbReference type="ARBA" id="ARBA00010617"/>
    </source>
</evidence>